<protein>
    <submittedName>
        <fullName evidence="2">Uncharacterized protein</fullName>
    </submittedName>
</protein>
<dbReference type="EnsemblBacteria" id="ABA49271">
    <property type="protein sequence ID" value="ABA49271"/>
    <property type="gene ID" value="BURPS1710b_2098"/>
</dbReference>
<evidence type="ECO:0000313" key="3">
    <source>
        <dbReference type="Proteomes" id="UP000002700"/>
    </source>
</evidence>
<dbReference type="EMBL" id="CP000124">
    <property type="protein sequence ID" value="ABA49271.1"/>
    <property type="molecule type" value="Genomic_DNA"/>
</dbReference>
<dbReference type="AlphaFoldDB" id="Q3JSG0"/>
<proteinExistence type="predicted"/>
<dbReference type="KEGG" id="bpm:BURPS1710b_2098"/>
<dbReference type="Proteomes" id="UP000002700">
    <property type="component" value="Chromosome I"/>
</dbReference>
<sequence length="393" mass="43375">MHRATPPSSASGAARLRRASPAAASRGPPVRGERRVERALQRGRVEVLADQHEAARGRLAVAPAAVEIAVEAPADALHDEPHRHARQRGEALHAIDRVRLDERPERAERGLARAHPRLDDDRVELVVMVIGVVGRAVMIVPQMDRLLGRGVQPEQRREIELAAPRAHELHLRRDFVANRRLDGGERRVVEQIGLVDDHEIGGRQLIGEQLVQRRFVIEIRVRAALRVDGGGVLGELAARGGGRVDHGQHRVDREAVLDRRPVERLHERLGQREAGGLDQHVIDVRAALDELFHHRIELFLHGAAQAPVRELVEPAVDFAAGFVAADAAALQDLAVDAEFAELVDDHDDPAAARVLEDVAQERRLAAAEEARDDRHGNFAHLHGGSVGRYRVME</sequence>
<evidence type="ECO:0000313" key="2">
    <source>
        <dbReference type="EMBL" id="ABA49271.1"/>
    </source>
</evidence>
<feature type="compositionally biased region" description="Low complexity" evidence="1">
    <location>
        <begin position="1"/>
        <end position="30"/>
    </location>
</feature>
<name>Q3JSG0_BURP1</name>
<accession>Q3JSG0</accession>
<feature type="region of interest" description="Disordered" evidence="1">
    <location>
        <begin position="1"/>
        <end position="37"/>
    </location>
</feature>
<reference evidence="2 3" key="1">
    <citation type="submission" date="2005-09" db="EMBL/GenBank/DDBJ databases">
        <authorList>
            <person name="Woods D.E."/>
            <person name="Nierman W.C."/>
        </authorList>
    </citation>
    <scope>NUCLEOTIDE SEQUENCE [LARGE SCALE GENOMIC DNA]</scope>
    <source>
        <strain evidence="2 3">1710b</strain>
    </source>
</reference>
<dbReference type="HOGENOM" id="CLU_701459_0_0_4"/>
<evidence type="ECO:0000256" key="1">
    <source>
        <dbReference type="SAM" id="MobiDB-lite"/>
    </source>
</evidence>
<organism evidence="2 3">
    <name type="scientific">Burkholderia pseudomallei (strain 1710b)</name>
    <dbReference type="NCBI Taxonomy" id="320372"/>
    <lineage>
        <taxon>Bacteria</taxon>
        <taxon>Pseudomonadati</taxon>
        <taxon>Pseudomonadota</taxon>
        <taxon>Betaproteobacteria</taxon>
        <taxon>Burkholderiales</taxon>
        <taxon>Burkholderiaceae</taxon>
        <taxon>Burkholderia</taxon>
        <taxon>pseudomallei group</taxon>
    </lineage>
</organism>
<gene>
    <name evidence="2" type="ordered locus">BURPS1710b_2098</name>
</gene>